<dbReference type="GO" id="GO:0004596">
    <property type="term" value="F:protein-N-terminal amino-acid acetyltransferase activity"/>
    <property type="evidence" value="ECO:0007669"/>
    <property type="project" value="TreeGrafter"/>
</dbReference>
<dbReference type="Gene3D" id="3.40.630.30">
    <property type="match status" value="1"/>
</dbReference>
<keyword evidence="5" id="KW-1185">Reference proteome</keyword>
<evidence type="ECO:0000259" key="3">
    <source>
        <dbReference type="PROSITE" id="PS51186"/>
    </source>
</evidence>
<dbReference type="AlphaFoldDB" id="A0A4P9ZW33"/>
<sequence>MTTIRRFSALDLFSFNNINLDVFTENYTISFYLQYLAKWPGIPATGMTRSARTMGYMMGKVEGIGRDWHGHVTAVTVAPEYRRLGLARRLMALLEDATDRVYSGYFVDLFVRKSNHLAVNMYKRLGYVVYRRVIGYYSSDGDDPEDAYDMRKAMSRDTHKLSMIPLKHPVRPEDVWN</sequence>
<organism evidence="4 5">
    <name type="scientific">Dimargaris cristalligena</name>
    <dbReference type="NCBI Taxonomy" id="215637"/>
    <lineage>
        <taxon>Eukaryota</taxon>
        <taxon>Fungi</taxon>
        <taxon>Fungi incertae sedis</taxon>
        <taxon>Zoopagomycota</taxon>
        <taxon>Kickxellomycotina</taxon>
        <taxon>Dimargaritomycetes</taxon>
        <taxon>Dimargaritales</taxon>
        <taxon>Dimargaritaceae</taxon>
        <taxon>Dimargaris</taxon>
    </lineage>
</organism>
<dbReference type="GO" id="GO:0031416">
    <property type="term" value="C:NatB complex"/>
    <property type="evidence" value="ECO:0007669"/>
    <property type="project" value="TreeGrafter"/>
</dbReference>
<evidence type="ECO:0000313" key="5">
    <source>
        <dbReference type="Proteomes" id="UP000268162"/>
    </source>
</evidence>
<gene>
    <name evidence="4" type="ORF">BJ085DRAFT_20886</name>
</gene>
<evidence type="ECO:0000256" key="1">
    <source>
        <dbReference type="ARBA" id="ARBA00022679"/>
    </source>
</evidence>
<protein>
    <submittedName>
        <fullName evidence="4">Catalytic subunit of N-acetyltransferase</fullName>
    </submittedName>
</protein>
<dbReference type="STRING" id="215637.A0A4P9ZW33"/>
<dbReference type="PANTHER" id="PTHR45910:SF1">
    <property type="entry name" value="N-ALPHA-ACETYLTRANSFERASE 20"/>
    <property type="match status" value="1"/>
</dbReference>
<dbReference type="InterPro" id="IPR016181">
    <property type="entry name" value="Acyl_CoA_acyltransferase"/>
</dbReference>
<dbReference type="Proteomes" id="UP000268162">
    <property type="component" value="Unassembled WGS sequence"/>
</dbReference>
<dbReference type="InterPro" id="IPR000182">
    <property type="entry name" value="GNAT_dom"/>
</dbReference>
<dbReference type="SUPFAM" id="SSF55729">
    <property type="entry name" value="Acyl-CoA N-acyltransferases (Nat)"/>
    <property type="match status" value="1"/>
</dbReference>
<keyword evidence="2" id="KW-0012">Acyltransferase</keyword>
<dbReference type="PROSITE" id="PS51186">
    <property type="entry name" value="GNAT"/>
    <property type="match status" value="1"/>
</dbReference>
<feature type="domain" description="N-acetyltransferase" evidence="3">
    <location>
        <begin position="2"/>
        <end position="155"/>
    </location>
</feature>
<keyword evidence="1 4" id="KW-0808">Transferase</keyword>
<dbReference type="InterPro" id="IPR051646">
    <property type="entry name" value="NatB_acetyltransferase_subunit"/>
</dbReference>
<dbReference type="PANTHER" id="PTHR45910">
    <property type="entry name" value="N-ALPHA-ACETYLTRANSFERASE 20"/>
    <property type="match status" value="1"/>
</dbReference>
<proteinExistence type="predicted"/>
<name>A0A4P9ZW33_9FUNG</name>
<dbReference type="EMBL" id="ML002440">
    <property type="protein sequence ID" value="RKP37834.1"/>
    <property type="molecule type" value="Genomic_DNA"/>
</dbReference>
<evidence type="ECO:0000313" key="4">
    <source>
        <dbReference type="EMBL" id="RKP37834.1"/>
    </source>
</evidence>
<evidence type="ECO:0000256" key="2">
    <source>
        <dbReference type="ARBA" id="ARBA00023315"/>
    </source>
</evidence>
<accession>A0A4P9ZW33</accession>
<dbReference type="FunFam" id="3.40.630.30:FF:000065">
    <property type="entry name" value="N-terminal acetyltransferase complex ARD1 subunit homolog"/>
    <property type="match status" value="1"/>
</dbReference>
<dbReference type="CDD" id="cd04301">
    <property type="entry name" value="NAT_SF"/>
    <property type="match status" value="1"/>
</dbReference>
<dbReference type="Pfam" id="PF00583">
    <property type="entry name" value="Acetyltransf_1"/>
    <property type="match status" value="1"/>
</dbReference>
<reference evidence="5" key="1">
    <citation type="journal article" date="2018" name="Nat. Microbiol.">
        <title>Leveraging single-cell genomics to expand the fungal tree of life.</title>
        <authorList>
            <person name="Ahrendt S.R."/>
            <person name="Quandt C.A."/>
            <person name="Ciobanu D."/>
            <person name="Clum A."/>
            <person name="Salamov A."/>
            <person name="Andreopoulos B."/>
            <person name="Cheng J.F."/>
            <person name="Woyke T."/>
            <person name="Pelin A."/>
            <person name="Henrissat B."/>
            <person name="Reynolds N.K."/>
            <person name="Benny G.L."/>
            <person name="Smith M.E."/>
            <person name="James T.Y."/>
            <person name="Grigoriev I.V."/>
        </authorList>
    </citation>
    <scope>NUCLEOTIDE SEQUENCE [LARGE SCALE GENOMIC DNA]</scope>
    <source>
        <strain evidence="5">RSA 468</strain>
    </source>
</reference>